<dbReference type="GO" id="GO:0000981">
    <property type="term" value="F:DNA-binding transcription factor activity, RNA polymerase II-specific"/>
    <property type="evidence" value="ECO:0007669"/>
    <property type="project" value="InterPro"/>
</dbReference>
<evidence type="ECO:0000313" key="4">
    <source>
        <dbReference type="Proteomes" id="UP000310189"/>
    </source>
</evidence>
<gene>
    <name evidence="3" type="ORF">E3P99_00904</name>
</gene>
<feature type="compositionally biased region" description="Basic residues" evidence="2">
    <location>
        <begin position="215"/>
        <end position="232"/>
    </location>
</feature>
<evidence type="ECO:0000313" key="3">
    <source>
        <dbReference type="EMBL" id="TIA91798.1"/>
    </source>
</evidence>
<dbReference type="GO" id="GO:0006210">
    <property type="term" value="P:thymine catabolic process"/>
    <property type="evidence" value="ECO:0007669"/>
    <property type="project" value="TreeGrafter"/>
</dbReference>
<dbReference type="EMBL" id="SPNW01000010">
    <property type="protein sequence ID" value="TIA91798.1"/>
    <property type="molecule type" value="Genomic_DNA"/>
</dbReference>
<reference evidence="3 4" key="1">
    <citation type="submission" date="2019-03" db="EMBL/GenBank/DDBJ databases">
        <title>Sequencing 23 genomes of Wallemia ichthyophaga.</title>
        <authorList>
            <person name="Gostincar C."/>
        </authorList>
    </citation>
    <scope>NUCLEOTIDE SEQUENCE [LARGE SCALE GENOMIC DNA]</scope>
    <source>
        <strain evidence="3 4">EXF-5753</strain>
    </source>
</reference>
<dbReference type="PANTHER" id="PTHR43866:SF3">
    <property type="entry name" value="METHYLMALONATE-SEMIALDEHYDE DEHYDROGENASE [ACYLATING], MITOCHONDRIAL"/>
    <property type="match status" value="1"/>
</dbReference>
<dbReference type="GO" id="GO:0004491">
    <property type="term" value="F:methylmalonate-semialdehyde dehydrogenase (acylating, NAD) activity"/>
    <property type="evidence" value="ECO:0007669"/>
    <property type="project" value="InterPro"/>
</dbReference>
<dbReference type="GO" id="GO:0045944">
    <property type="term" value="P:positive regulation of transcription by RNA polymerase II"/>
    <property type="evidence" value="ECO:0007669"/>
    <property type="project" value="InterPro"/>
</dbReference>
<feature type="region of interest" description="Disordered" evidence="2">
    <location>
        <begin position="182"/>
        <end position="245"/>
    </location>
</feature>
<organism evidence="3 4">
    <name type="scientific">Wallemia hederae</name>
    <dbReference type="NCBI Taxonomy" id="1540922"/>
    <lineage>
        <taxon>Eukaryota</taxon>
        <taxon>Fungi</taxon>
        <taxon>Dikarya</taxon>
        <taxon>Basidiomycota</taxon>
        <taxon>Wallemiomycotina</taxon>
        <taxon>Wallemiomycetes</taxon>
        <taxon>Wallemiales</taxon>
        <taxon>Wallemiaceae</taxon>
        <taxon>Wallemia</taxon>
    </lineage>
</organism>
<name>A0A4T0FTA9_9BASI</name>
<dbReference type="GO" id="GO:0006574">
    <property type="term" value="P:L-valine catabolic process"/>
    <property type="evidence" value="ECO:0007669"/>
    <property type="project" value="TreeGrafter"/>
</dbReference>
<keyword evidence="4" id="KW-1185">Reference proteome</keyword>
<evidence type="ECO:0000256" key="1">
    <source>
        <dbReference type="ARBA" id="ARBA00009986"/>
    </source>
</evidence>
<evidence type="ECO:0000256" key="2">
    <source>
        <dbReference type="SAM" id="MobiDB-lite"/>
    </source>
</evidence>
<dbReference type="OrthoDB" id="2405024at2759"/>
<evidence type="ECO:0008006" key="5">
    <source>
        <dbReference type="Google" id="ProtNLM"/>
    </source>
</evidence>
<dbReference type="PANTHER" id="PTHR43866">
    <property type="entry name" value="MALONATE-SEMIALDEHYDE DEHYDROGENASE"/>
    <property type="match status" value="1"/>
</dbReference>
<dbReference type="InterPro" id="IPR010061">
    <property type="entry name" value="MeMal-semiAld_DH"/>
</dbReference>
<dbReference type="InterPro" id="IPR014842">
    <property type="entry name" value="AFT"/>
</dbReference>
<protein>
    <recommendedName>
        <fullName evidence="5">FAR1 domain-containing protein</fullName>
    </recommendedName>
</protein>
<proteinExistence type="inferred from homology"/>
<dbReference type="Pfam" id="PF08731">
    <property type="entry name" value="AFT"/>
    <property type="match status" value="1"/>
</dbReference>
<dbReference type="GO" id="GO:0010106">
    <property type="term" value="P:cellular response to iron ion starvation"/>
    <property type="evidence" value="ECO:0007669"/>
    <property type="project" value="InterPro"/>
</dbReference>
<dbReference type="GO" id="GO:0005739">
    <property type="term" value="C:mitochondrion"/>
    <property type="evidence" value="ECO:0007669"/>
    <property type="project" value="TreeGrafter"/>
</dbReference>
<sequence>MPLEPPTEGRYQSKEELFKRAQEHAQIQGYAVVTRSSRQGLIYLQCDKGGTFKNVRNLTEETRKRRANSKCTGCPFMIKGKEMVDDEGRWHLSVMEPDHNHPPSDNLTDHSILRRLDEDQKLLVRKMRAEGSKPTEIVKYFNDNNLPPIMIKDVHNIMKKFPRSSSSSVDSALNSIESLVASFESPPQPTQPVQPVDTNPRKRGRPPIHQSQPQPKRKVVKCSRCHQTGHSRAHPDCPLNSTTPLPPLDLSAEDLASWAQNFQPTFYDNINDQQSSTFDLTF</sequence>
<comment type="caution">
    <text evidence="3">The sequence shown here is derived from an EMBL/GenBank/DDBJ whole genome shotgun (WGS) entry which is preliminary data.</text>
</comment>
<dbReference type="AlphaFoldDB" id="A0A4T0FTA9"/>
<dbReference type="Proteomes" id="UP000310189">
    <property type="component" value="Unassembled WGS sequence"/>
</dbReference>
<accession>A0A4T0FTA9</accession>
<comment type="similarity">
    <text evidence="1">Belongs to the aldehyde dehydrogenase family.</text>
</comment>